<keyword evidence="4 7" id="KW-0378">Hydrolase</keyword>
<evidence type="ECO:0000256" key="3">
    <source>
        <dbReference type="ARBA" id="ARBA00022670"/>
    </source>
</evidence>
<dbReference type="Gene3D" id="3.90.226.10">
    <property type="entry name" value="2-enoyl-CoA Hydratase, Chain A, domain 1"/>
    <property type="match status" value="1"/>
</dbReference>
<evidence type="ECO:0000256" key="7">
    <source>
        <dbReference type="HAMAP-Rule" id="MF_00444"/>
    </source>
</evidence>
<evidence type="ECO:0000256" key="5">
    <source>
        <dbReference type="ARBA" id="ARBA00022825"/>
    </source>
</evidence>
<evidence type="ECO:0000313" key="14">
    <source>
        <dbReference type="Proteomes" id="UP001597519"/>
    </source>
</evidence>
<dbReference type="Pfam" id="PF00574">
    <property type="entry name" value="CLP_protease"/>
    <property type="match status" value="1"/>
</dbReference>
<feature type="active site" evidence="7 9">
    <location>
        <position position="123"/>
    </location>
</feature>
<dbReference type="GO" id="GO:0004252">
    <property type="term" value="F:serine-type endopeptidase activity"/>
    <property type="evidence" value="ECO:0007669"/>
    <property type="project" value="UniProtKB-EC"/>
</dbReference>
<evidence type="ECO:0000256" key="12">
    <source>
        <dbReference type="RuleBase" id="RU003567"/>
    </source>
</evidence>
<dbReference type="PROSITE" id="PS00382">
    <property type="entry name" value="CLP_PROTEASE_HIS"/>
    <property type="match status" value="1"/>
</dbReference>
<dbReference type="RefSeq" id="WP_377772971.1">
    <property type="nucleotide sequence ID" value="NZ_JBHUOQ010000001.1"/>
</dbReference>
<dbReference type="InterPro" id="IPR001907">
    <property type="entry name" value="ClpP"/>
</dbReference>
<dbReference type="PANTHER" id="PTHR10381:SF70">
    <property type="entry name" value="ATP-DEPENDENT CLP PROTEASE PROTEOLYTIC SUBUNIT"/>
    <property type="match status" value="1"/>
</dbReference>
<keyword evidence="2 7" id="KW-0963">Cytoplasm</keyword>
<dbReference type="NCBIfam" id="NF009205">
    <property type="entry name" value="PRK12553.1"/>
    <property type="match status" value="1"/>
</dbReference>
<feature type="active site" description="Nucleophile" evidence="7">
    <location>
        <position position="98"/>
    </location>
</feature>
<evidence type="ECO:0000256" key="10">
    <source>
        <dbReference type="RuleBase" id="RU000549"/>
    </source>
</evidence>
<keyword evidence="3 7" id="KW-0645">Protease</keyword>
<comment type="subcellular location">
    <subcellularLocation>
        <location evidence="7">Cytoplasm</location>
    </subcellularLocation>
</comment>
<dbReference type="Proteomes" id="UP001597519">
    <property type="component" value="Unassembled WGS sequence"/>
</dbReference>
<comment type="caution">
    <text evidence="13">The sequence shown here is derived from an EMBL/GenBank/DDBJ whole genome shotgun (WGS) entry which is preliminary data.</text>
</comment>
<dbReference type="PANTHER" id="PTHR10381">
    <property type="entry name" value="ATP-DEPENDENT CLP PROTEASE PROTEOLYTIC SUBUNIT"/>
    <property type="match status" value="1"/>
</dbReference>
<dbReference type="InterPro" id="IPR029045">
    <property type="entry name" value="ClpP/crotonase-like_dom_sf"/>
</dbReference>
<name>A0ABW5WTX1_9STAP</name>
<comment type="catalytic activity">
    <reaction evidence="6 7 9">
        <text>Hydrolysis of proteins to small peptides in the presence of ATP and magnesium. alpha-casein is the usual test substrate. In the absence of ATP, only oligopeptides shorter than five residues are hydrolyzed (such as succinyl-Leu-Tyr-|-NHMec, and Leu-Tyr-Leu-|-Tyr-Trp, in which cleavage of the -Tyr-|-Leu- and -Tyr-|-Trp bonds also occurs).</text>
        <dbReference type="EC" id="3.4.21.92"/>
    </reaction>
</comment>
<evidence type="ECO:0000256" key="4">
    <source>
        <dbReference type="ARBA" id="ARBA00022801"/>
    </source>
</evidence>
<gene>
    <name evidence="7 13" type="primary">clpP</name>
    <name evidence="13" type="ORF">ACFSX4_07105</name>
</gene>
<dbReference type="PRINTS" id="PR00127">
    <property type="entry name" value="CLPPROTEASEP"/>
</dbReference>
<dbReference type="CDD" id="cd07017">
    <property type="entry name" value="S14_ClpP_2"/>
    <property type="match status" value="1"/>
</dbReference>
<dbReference type="EMBL" id="JBHUOQ010000001">
    <property type="protein sequence ID" value="MFD2830236.1"/>
    <property type="molecule type" value="Genomic_DNA"/>
</dbReference>
<organism evidence="13 14">
    <name type="scientific">Corticicoccus populi</name>
    <dbReference type="NCBI Taxonomy" id="1812821"/>
    <lineage>
        <taxon>Bacteria</taxon>
        <taxon>Bacillati</taxon>
        <taxon>Bacillota</taxon>
        <taxon>Bacilli</taxon>
        <taxon>Bacillales</taxon>
        <taxon>Staphylococcaceae</taxon>
        <taxon>Corticicoccus</taxon>
    </lineage>
</organism>
<comment type="subunit">
    <text evidence="7">Fourteen ClpP subunits assemble into 2 heptameric rings which stack back to back to give a disk-like structure with a central cavity, resembling the structure of eukaryotic proteasomes.</text>
</comment>
<proteinExistence type="inferred from homology"/>
<keyword evidence="14" id="KW-1185">Reference proteome</keyword>
<dbReference type="SUPFAM" id="SSF52096">
    <property type="entry name" value="ClpP/crotonase"/>
    <property type="match status" value="1"/>
</dbReference>
<evidence type="ECO:0000256" key="2">
    <source>
        <dbReference type="ARBA" id="ARBA00022490"/>
    </source>
</evidence>
<keyword evidence="5 7" id="KW-0720">Serine protease</keyword>
<comment type="similarity">
    <text evidence="1 7 12">Belongs to the peptidase S14 family.</text>
</comment>
<evidence type="ECO:0000256" key="1">
    <source>
        <dbReference type="ARBA" id="ARBA00007039"/>
    </source>
</evidence>
<evidence type="ECO:0000256" key="8">
    <source>
        <dbReference type="PROSITE-ProRule" id="PRU10085"/>
    </source>
</evidence>
<comment type="function">
    <text evidence="7 11">Cleaves peptides in various proteins in a process that requires ATP hydrolysis. Has a chymotrypsin-like activity. Plays a major role in the degradation of misfolded proteins.</text>
</comment>
<evidence type="ECO:0000313" key="13">
    <source>
        <dbReference type="EMBL" id="MFD2830236.1"/>
    </source>
</evidence>
<dbReference type="NCBIfam" id="TIGR00493">
    <property type="entry name" value="clpP"/>
    <property type="match status" value="1"/>
</dbReference>
<sequence length="195" mass="21352">MNLIPTVIEQTNRGERAYDIYSRLLKDRIIMIGSAIDDNVANSVVSQLLFLQAQDSEKDIYLYINSPGGSVTAGMAIYDTIQHIKPDVQTICLGMAASMGSFLLAAGAKGKRFALPNAEVMIHQPLGGAQGQATEIEIAAKHILKTREKLNQILADRTGQPLEKIERDTDRDNFMSADEAKEYGLIDGVMDPEKA</sequence>
<dbReference type="HAMAP" id="MF_00444">
    <property type="entry name" value="ClpP"/>
    <property type="match status" value="1"/>
</dbReference>
<dbReference type="InterPro" id="IPR018215">
    <property type="entry name" value="ClpP_Ser_AS"/>
</dbReference>
<dbReference type="InterPro" id="IPR023562">
    <property type="entry name" value="ClpP/TepA"/>
</dbReference>
<reference evidence="14" key="1">
    <citation type="journal article" date="2019" name="Int. J. Syst. Evol. Microbiol.">
        <title>The Global Catalogue of Microorganisms (GCM) 10K type strain sequencing project: providing services to taxonomists for standard genome sequencing and annotation.</title>
        <authorList>
            <consortium name="The Broad Institute Genomics Platform"/>
            <consortium name="The Broad Institute Genome Sequencing Center for Infectious Disease"/>
            <person name="Wu L."/>
            <person name="Ma J."/>
        </authorList>
    </citation>
    <scope>NUCLEOTIDE SEQUENCE [LARGE SCALE GENOMIC DNA]</scope>
    <source>
        <strain evidence="14">KCTC 33575</strain>
    </source>
</reference>
<dbReference type="InterPro" id="IPR033135">
    <property type="entry name" value="ClpP_His_AS"/>
</dbReference>
<feature type="active site" evidence="8">
    <location>
        <position position="98"/>
    </location>
</feature>
<evidence type="ECO:0000256" key="9">
    <source>
        <dbReference type="PROSITE-ProRule" id="PRU10086"/>
    </source>
</evidence>
<dbReference type="PROSITE" id="PS00381">
    <property type="entry name" value="CLP_PROTEASE_SER"/>
    <property type="match status" value="1"/>
</dbReference>
<dbReference type="EC" id="3.4.21.92" evidence="7 10"/>
<evidence type="ECO:0000256" key="11">
    <source>
        <dbReference type="RuleBase" id="RU000550"/>
    </source>
</evidence>
<evidence type="ECO:0000256" key="6">
    <source>
        <dbReference type="ARBA" id="ARBA00034021"/>
    </source>
</evidence>
<dbReference type="NCBIfam" id="NF001368">
    <property type="entry name" value="PRK00277.1"/>
    <property type="match status" value="1"/>
</dbReference>
<protein>
    <recommendedName>
        <fullName evidence="7 12">ATP-dependent Clp protease proteolytic subunit</fullName>
        <ecNumber evidence="7 10">3.4.21.92</ecNumber>
    </recommendedName>
    <alternativeName>
        <fullName evidence="7">Endopeptidase Clp</fullName>
    </alternativeName>
</protein>
<accession>A0ABW5WTX1</accession>